<feature type="transmembrane region" description="Helical" evidence="5">
    <location>
        <begin position="193"/>
        <end position="211"/>
    </location>
</feature>
<evidence type="ECO:0000256" key="3">
    <source>
        <dbReference type="ARBA" id="ARBA00022989"/>
    </source>
</evidence>
<accession>A0A5N7MSZ5</accession>
<feature type="transmembrane region" description="Helical" evidence="5">
    <location>
        <begin position="305"/>
        <end position="323"/>
    </location>
</feature>
<comment type="subcellular location">
    <subcellularLocation>
        <location evidence="1">Membrane</location>
        <topology evidence="1">Multi-pass membrane protein</topology>
    </subcellularLocation>
</comment>
<dbReference type="Gene3D" id="3.30.750.24">
    <property type="entry name" value="STAS domain"/>
    <property type="match status" value="1"/>
</dbReference>
<sequence length="578" mass="60874">MTGAAHTSPTGTSQSRANHFRLPMLQGILPISWARIPADILAGLTLAALAIPEVMGYTKIAQAPVITGPYTLLIPMALFALFGSSRHLVVGADSATAAILASGLSGLATPGSAGWVALASLLALLAGGILLIARVVRLGFLADFLSRTVLVGFLTGVGVQVATGELPGLLGLPGGGHGVVSKLTNAVRQIGQVNPYDLAIAATVIGVILGARQVSRRIPGALIAVLGAILASWALDLNARGVAVLGAVPSGLAQPGLPQVDWSFDLLERLVPTAVAMSVVILAQSAATSRAYAARHSERLNENTDLVGLALANIGAGLTGTFVVNGSPTKTQMVDSAGGRSQLAQITTSLIVLVVLLFLTRPLGYMPNVVLSAVVFLIGLDLIDLGAMHQNYIERPSEFCVALITALAVMFIGVEEGILLAMALSLLDHVRRGYRPRNGVLVRASSGGLRMRPVAEPGQIRPGLLVYRFNHSMYYANAEQLSQQTRALVENAEPPLQWFCIDMAAVDDVDFSAAATLRSLHGVLHRKEVRLVLVEVSDDVRAELERYGLVSLFGQSAFYETIHELVSAFETGRRRLAQ</sequence>
<evidence type="ECO:0000313" key="7">
    <source>
        <dbReference type="EMBL" id="MPR30121.1"/>
    </source>
</evidence>
<dbReference type="OrthoDB" id="9769739at2"/>
<dbReference type="InterPro" id="IPR001902">
    <property type="entry name" value="SLC26A/SulP_fam"/>
</dbReference>
<dbReference type="Pfam" id="PF00916">
    <property type="entry name" value="Sulfate_transp"/>
    <property type="match status" value="1"/>
</dbReference>
<dbReference type="SUPFAM" id="SSF52091">
    <property type="entry name" value="SpoIIaa-like"/>
    <property type="match status" value="1"/>
</dbReference>
<dbReference type="InterPro" id="IPR036513">
    <property type="entry name" value="STAS_dom_sf"/>
</dbReference>
<evidence type="ECO:0000259" key="6">
    <source>
        <dbReference type="PROSITE" id="PS50801"/>
    </source>
</evidence>
<dbReference type="Proteomes" id="UP000403266">
    <property type="component" value="Unassembled WGS sequence"/>
</dbReference>
<protein>
    <submittedName>
        <fullName evidence="7">SulP family inorganic anion transporter</fullName>
    </submittedName>
</protein>
<comment type="caution">
    <text evidence="7">The sequence shown here is derived from an EMBL/GenBank/DDBJ whole genome shotgun (WGS) entry which is preliminary data.</text>
</comment>
<dbReference type="CDD" id="cd07042">
    <property type="entry name" value="STAS_SulP_like_sulfate_transporter"/>
    <property type="match status" value="1"/>
</dbReference>
<feature type="transmembrane region" description="Helical" evidence="5">
    <location>
        <begin position="369"/>
        <end position="389"/>
    </location>
</feature>
<gene>
    <name evidence="7" type="ORF">FS320_35005</name>
</gene>
<organism evidence="7 8">
    <name type="scientific">Microvirga tunisiensis</name>
    <dbReference type="NCBI Taxonomy" id="2108360"/>
    <lineage>
        <taxon>Bacteria</taxon>
        <taxon>Pseudomonadati</taxon>
        <taxon>Pseudomonadota</taxon>
        <taxon>Alphaproteobacteria</taxon>
        <taxon>Hyphomicrobiales</taxon>
        <taxon>Methylobacteriaceae</taxon>
        <taxon>Microvirga</taxon>
    </lineage>
</organism>
<proteinExistence type="predicted"/>
<name>A0A5N7MSZ5_9HYPH</name>
<keyword evidence="4 5" id="KW-0472">Membrane</keyword>
<feature type="transmembrane region" description="Helical" evidence="5">
    <location>
        <begin position="343"/>
        <end position="360"/>
    </location>
</feature>
<feature type="transmembrane region" description="Helical" evidence="5">
    <location>
        <begin position="218"/>
        <end position="235"/>
    </location>
</feature>
<feature type="transmembrane region" description="Helical" evidence="5">
    <location>
        <begin position="401"/>
        <end position="427"/>
    </location>
</feature>
<evidence type="ECO:0000256" key="5">
    <source>
        <dbReference type="SAM" id="Phobius"/>
    </source>
</evidence>
<feature type="transmembrane region" description="Helical" evidence="5">
    <location>
        <begin position="63"/>
        <end position="82"/>
    </location>
</feature>
<dbReference type="EMBL" id="VOSK01000313">
    <property type="protein sequence ID" value="MPR30121.1"/>
    <property type="molecule type" value="Genomic_DNA"/>
</dbReference>
<evidence type="ECO:0000256" key="2">
    <source>
        <dbReference type="ARBA" id="ARBA00022692"/>
    </source>
</evidence>
<dbReference type="GO" id="GO:0055085">
    <property type="term" value="P:transmembrane transport"/>
    <property type="evidence" value="ECO:0007669"/>
    <property type="project" value="InterPro"/>
</dbReference>
<keyword evidence="2 5" id="KW-0812">Transmembrane</keyword>
<dbReference type="PANTHER" id="PTHR11814">
    <property type="entry name" value="SULFATE TRANSPORTER"/>
    <property type="match status" value="1"/>
</dbReference>
<dbReference type="RefSeq" id="WP_152716981.1">
    <property type="nucleotide sequence ID" value="NZ_VOSJ01000339.1"/>
</dbReference>
<dbReference type="InterPro" id="IPR011547">
    <property type="entry name" value="SLC26A/SulP_dom"/>
</dbReference>
<keyword evidence="8" id="KW-1185">Reference proteome</keyword>
<feature type="transmembrane region" description="Helical" evidence="5">
    <location>
        <begin position="270"/>
        <end position="293"/>
    </location>
</feature>
<dbReference type="InterPro" id="IPR002645">
    <property type="entry name" value="STAS_dom"/>
</dbReference>
<dbReference type="AlphaFoldDB" id="A0A5N7MSZ5"/>
<dbReference type="PROSITE" id="PS50801">
    <property type="entry name" value="STAS"/>
    <property type="match status" value="1"/>
</dbReference>
<evidence type="ECO:0000256" key="1">
    <source>
        <dbReference type="ARBA" id="ARBA00004141"/>
    </source>
</evidence>
<evidence type="ECO:0000313" key="8">
    <source>
        <dbReference type="Proteomes" id="UP000403266"/>
    </source>
</evidence>
<keyword evidence="3 5" id="KW-1133">Transmembrane helix</keyword>
<dbReference type="Pfam" id="PF01740">
    <property type="entry name" value="STAS"/>
    <property type="match status" value="1"/>
</dbReference>
<evidence type="ECO:0000256" key="4">
    <source>
        <dbReference type="ARBA" id="ARBA00023136"/>
    </source>
</evidence>
<feature type="transmembrane region" description="Helical" evidence="5">
    <location>
        <begin position="112"/>
        <end position="132"/>
    </location>
</feature>
<feature type="domain" description="STAS" evidence="6">
    <location>
        <begin position="462"/>
        <end position="569"/>
    </location>
</feature>
<reference evidence="7 8" key="1">
    <citation type="journal article" date="2019" name="Syst. Appl. Microbiol.">
        <title>Microvirga tunisiensis sp. nov., a root nodule symbiotic bacterium isolated from Lupinus micranthus and L. luteus grown in Northern Tunisia.</title>
        <authorList>
            <person name="Msaddak A."/>
            <person name="Rejili M."/>
            <person name="Duran D."/>
            <person name="Mars M."/>
            <person name="Palacios J.M."/>
            <person name="Ruiz-Argueso T."/>
            <person name="Rey L."/>
            <person name="Imperial J."/>
        </authorList>
    </citation>
    <scope>NUCLEOTIDE SEQUENCE [LARGE SCALE GENOMIC DNA]</scope>
    <source>
        <strain evidence="7 8">Lmie10</strain>
    </source>
</reference>
<dbReference type="GO" id="GO:0016020">
    <property type="term" value="C:membrane"/>
    <property type="evidence" value="ECO:0007669"/>
    <property type="project" value="UniProtKB-SubCell"/>
</dbReference>
<feature type="transmembrane region" description="Helical" evidence="5">
    <location>
        <begin position="144"/>
        <end position="163"/>
    </location>
</feature>